<dbReference type="Proteomes" id="UP000230137">
    <property type="component" value="Unassembled WGS sequence"/>
</dbReference>
<dbReference type="PANTHER" id="PTHR31851">
    <property type="entry name" value="FE(2+)/MN(2+) TRANSPORTER PCL1"/>
    <property type="match status" value="1"/>
</dbReference>
<gene>
    <name evidence="6" type="ORF">COX60_03200</name>
</gene>
<sequence length="228" mass="24397">MRVSKFSNIGEKSVLADVILGGQDGLVNVLSVILGVSAASNNIKIIIAGGLATTFAESISVGAVALTSKLAERDYYNSELTREKRAIKKVPQKEIGKIRSLFEDKGLEGEVLENVVKTITSNNKLWLDTLMEEGLKLEEVKSSEIYFGSLIVLISALIGSFVPLVPYLIIGLEAFWWSLGLSAITLLLIGIYKAKVTIGNPAKSGVQMVIIGIGVALVGYLIGRIFGA</sequence>
<name>A0A2M7W3B6_9BACT</name>
<evidence type="ECO:0000313" key="6">
    <source>
        <dbReference type="EMBL" id="PJA19969.1"/>
    </source>
</evidence>
<evidence type="ECO:0000256" key="1">
    <source>
        <dbReference type="ARBA" id="ARBA00004127"/>
    </source>
</evidence>
<dbReference type="EMBL" id="PFQF01000045">
    <property type="protein sequence ID" value="PJA19969.1"/>
    <property type="molecule type" value="Genomic_DNA"/>
</dbReference>
<reference evidence="7" key="1">
    <citation type="submission" date="2017-09" db="EMBL/GenBank/DDBJ databases">
        <title>Depth-based differentiation of microbial function through sediment-hosted aquifers and enrichment of novel symbionts in the deep terrestrial subsurface.</title>
        <authorList>
            <person name="Probst A.J."/>
            <person name="Ladd B."/>
            <person name="Jarett J.K."/>
            <person name="Geller-Mcgrath D.E."/>
            <person name="Sieber C.M.K."/>
            <person name="Emerson J.B."/>
            <person name="Anantharaman K."/>
            <person name="Thomas B.C."/>
            <person name="Malmstrom R."/>
            <person name="Stieglmeier M."/>
            <person name="Klingl A."/>
            <person name="Woyke T."/>
            <person name="Ryan C.M."/>
            <person name="Banfield J.F."/>
        </authorList>
    </citation>
    <scope>NUCLEOTIDE SEQUENCE [LARGE SCALE GENOMIC DNA]</scope>
</reference>
<evidence type="ECO:0000256" key="4">
    <source>
        <dbReference type="ARBA" id="ARBA00023136"/>
    </source>
</evidence>
<feature type="transmembrane region" description="Helical" evidence="5">
    <location>
        <begin position="145"/>
        <end position="169"/>
    </location>
</feature>
<comment type="caution">
    <text evidence="6">The sequence shown here is derived from an EMBL/GenBank/DDBJ whole genome shotgun (WGS) entry which is preliminary data.</text>
</comment>
<feature type="transmembrane region" description="Helical" evidence="5">
    <location>
        <begin position="175"/>
        <end position="194"/>
    </location>
</feature>
<dbReference type="GO" id="GO:0030026">
    <property type="term" value="P:intracellular manganese ion homeostasis"/>
    <property type="evidence" value="ECO:0007669"/>
    <property type="project" value="InterPro"/>
</dbReference>
<evidence type="ECO:0000256" key="3">
    <source>
        <dbReference type="ARBA" id="ARBA00022989"/>
    </source>
</evidence>
<accession>A0A2M7W3B6</accession>
<proteinExistence type="predicted"/>
<feature type="transmembrane region" description="Helical" evidence="5">
    <location>
        <begin position="206"/>
        <end position="226"/>
    </location>
</feature>
<keyword evidence="3 5" id="KW-1133">Transmembrane helix</keyword>
<evidence type="ECO:0000256" key="5">
    <source>
        <dbReference type="SAM" id="Phobius"/>
    </source>
</evidence>
<comment type="subcellular location">
    <subcellularLocation>
        <location evidence="1">Endomembrane system</location>
        <topology evidence="1">Multi-pass membrane protein</topology>
    </subcellularLocation>
</comment>
<dbReference type="InterPro" id="IPR008217">
    <property type="entry name" value="Ccc1_fam"/>
</dbReference>
<protein>
    <recommendedName>
        <fullName evidence="8">Iron transporter</fullName>
    </recommendedName>
</protein>
<dbReference type="AlphaFoldDB" id="A0A2M7W3B6"/>
<keyword evidence="2 5" id="KW-0812">Transmembrane</keyword>
<organism evidence="6 7">
    <name type="scientific">Candidatus Berkelbacteria bacterium CG_4_10_14_0_2_um_filter_35_9_33_12</name>
    <dbReference type="NCBI Taxonomy" id="1974499"/>
    <lineage>
        <taxon>Bacteria</taxon>
        <taxon>Candidatus Berkelbacteria</taxon>
    </lineage>
</organism>
<dbReference type="GO" id="GO:0012505">
    <property type="term" value="C:endomembrane system"/>
    <property type="evidence" value="ECO:0007669"/>
    <property type="project" value="UniProtKB-SubCell"/>
</dbReference>
<evidence type="ECO:0000313" key="7">
    <source>
        <dbReference type="Proteomes" id="UP000230137"/>
    </source>
</evidence>
<dbReference type="Pfam" id="PF01988">
    <property type="entry name" value="VIT1"/>
    <property type="match status" value="1"/>
</dbReference>
<evidence type="ECO:0000256" key="2">
    <source>
        <dbReference type="ARBA" id="ARBA00022692"/>
    </source>
</evidence>
<evidence type="ECO:0008006" key="8">
    <source>
        <dbReference type="Google" id="ProtNLM"/>
    </source>
</evidence>
<keyword evidence="4 5" id="KW-0472">Membrane</keyword>
<dbReference type="GO" id="GO:0005384">
    <property type="term" value="F:manganese ion transmembrane transporter activity"/>
    <property type="evidence" value="ECO:0007669"/>
    <property type="project" value="InterPro"/>
</dbReference>